<evidence type="ECO:0000313" key="1">
    <source>
        <dbReference type="EMBL" id="CEO60213.1"/>
    </source>
</evidence>
<reference evidence="2" key="1">
    <citation type="journal article" date="2015" name="Genome Announc.">
        <title>Draft genome sequence of the fungus Penicillium brasilianum MG11.</title>
        <authorList>
            <person name="Horn F."/>
            <person name="Linde J."/>
            <person name="Mattern D.J."/>
            <person name="Walther G."/>
            <person name="Guthke R."/>
            <person name="Brakhage A.A."/>
            <person name="Valiante V."/>
        </authorList>
    </citation>
    <scope>NUCLEOTIDE SEQUENCE [LARGE SCALE GENOMIC DNA]</scope>
    <source>
        <strain evidence="2">MG11</strain>
    </source>
</reference>
<dbReference type="EMBL" id="CDHK01000004">
    <property type="protein sequence ID" value="CEO60213.1"/>
    <property type="molecule type" value="Genomic_DNA"/>
</dbReference>
<protein>
    <submittedName>
        <fullName evidence="1">Uncharacterized protein</fullName>
    </submittedName>
</protein>
<accession>A0A0F7VDT4</accession>
<proteinExistence type="predicted"/>
<organism evidence="1 2">
    <name type="scientific">Penicillium brasilianum</name>
    <dbReference type="NCBI Taxonomy" id="104259"/>
    <lineage>
        <taxon>Eukaryota</taxon>
        <taxon>Fungi</taxon>
        <taxon>Dikarya</taxon>
        <taxon>Ascomycota</taxon>
        <taxon>Pezizomycotina</taxon>
        <taxon>Eurotiomycetes</taxon>
        <taxon>Eurotiomycetidae</taxon>
        <taxon>Eurotiales</taxon>
        <taxon>Aspergillaceae</taxon>
        <taxon>Penicillium</taxon>
    </lineage>
</organism>
<keyword evidence="2" id="KW-1185">Reference proteome</keyword>
<dbReference type="AlphaFoldDB" id="A0A0F7VDT4"/>
<gene>
    <name evidence="1" type="ORF">PMG11_04851</name>
</gene>
<name>A0A0F7VDT4_PENBI</name>
<evidence type="ECO:0000313" key="2">
    <source>
        <dbReference type="Proteomes" id="UP000042958"/>
    </source>
</evidence>
<sequence>MAPVLERLVSVQRNSVASELEKVRFYFHSSSFFLQPISCLAWNVLAQDDCRWLCLTRTGIRLFHCLFELTALHPQPENFWTNLRKSSQFSYLFDPQLIRCHCLHLGLQMVSRGSSYPAPSLPVTKMKWHWAPTVV</sequence>
<dbReference type="Proteomes" id="UP000042958">
    <property type="component" value="Unassembled WGS sequence"/>
</dbReference>